<gene>
    <name evidence="1" type="ORF">ERS007657_01850</name>
</gene>
<name>A0A654U0B0_MYCTX</name>
<accession>A0A654U0B0</accession>
<proteinExistence type="predicted"/>
<evidence type="ECO:0000313" key="1">
    <source>
        <dbReference type="EMBL" id="CFR80589.1"/>
    </source>
</evidence>
<dbReference type="Proteomes" id="UP000046680">
    <property type="component" value="Unassembled WGS sequence"/>
</dbReference>
<protein>
    <submittedName>
        <fullName evidence="1">Uncharacterized protein</fullName>
    </submittedName>
</protein>
<sequence>MQERQLHGVADLLDLAAQTADVGVADVRHLFQHQVFYLGFGDAFEGIAGFGVDQQRVAGAQLARPGVIVEGLREAVWQVLGDQGISQPNNAFLVGVADDQSPMTVGQDLAQGGYLADRLECAGLHDGQGLVEPDRLPLLQRCSVNIR</sequence>
<dbReference type="AlphaFoldDB" id="A0A654U0B0"/>
<evidence type="ECO:0000313" key="2">
    <source>
        <dbReference type="Proteomes" id="UP000046680"/>
    </source>
</evidence>
<organism evidence="1 2">
    <name type="scientific">Mycobacterium tuberculosis</name>
    <dbReference type="NCBI Taxonomy" id="1773"/>
    <lineage>
        <taxon>Bacteria</taxon>
        <taxon>Bacillati</taxon>
        <taxon>Actinomycetota</taxon>
        <taxon>Actinomycetes</taxon>
        <taxon>Mycobacteriales</taxon>
        <taxon>Mycobacteriaceae</taxon>
        <taxon>Mycobacterium</taxon>
        <taxon>Mycobacterium tuberculosis complex</taxon>
    </lineage>
</organism>
<dbReference type="EMBL" id="CGCX01000634">
    <property type="protein sequence ID" value="CFR80589.1"/>
    <property type="molecule type" value="Genomic_DNA"/>
</dbReference>
<reference evidence="1 2" key="1">
    <citation type="submission" date="2015-03" db="EMBL/GenBank/DDBJ databases">
        <authorList>
            <consortium name="Pathogen Informatics"/>
        </authorList>
    </citation>
    <scope>NUCLEOTIDE SEQUENCE [LARGE SCALE GENOMIC DNA]</scope>
    <source>
        <strain evidence="1 2">C09601061</strain>
    </source>
</reference>